<dbReference type="AlphaFoldDB" id="A0A1C3JNS8"/>
<evidence type="ECO:0000313" key="3">
    <source>
        <dbReference type="Proteomes" id="UP000092840"/>
    </source>
</evidence>
<protein>
    <submittedName>
        <fullName evidence="1">Uncharacterized protein</fullName>
    </submittedName>
</protein>
<sequence>MSFYPNLRSGYAAVSIYDELKRELDFHSSMCLI</sequence>
<dbReference type="EMBL" id="FLRA01000003">
    <property type="protein sequence ID" value="SBT16727.1"/>
    <property type="molecule type" value="Genomic_DNA"/>
</dbReference>
<dbReference type="Proteomes" id="UP000092871">
    <property type="component" value="Unassembled WGS sequence"/>
</dbReference>
<reference evidence="2 3" key="2">
    <citation type="submission" date="2016-06" db="EMBL/GenBank/DDBJ databases">
        <authorList>
            <person name="Rodrigo-Torres L."/>
            <person name="Arahal D.R."/>
        </authorList>
    </citation>
    <scope>NUCLEOTIDE SEQUENCE [LARGE SCALE GENOMIC DNA]</scope>
    <source>
        <strain evidence="2 3">CECT 5116</strain>
    </source>
</reference>
<dbReference type="Proteomes" id="UP000092840">
    <property type="component" value="Unassembled WGS sequence"/>
</dbReference>
<evidence type="ECO:0000313" key="2">
    <source>
        <dbReference type="EMBL" id="SBT20443.1"/>
    </source>
</evidence>
<name>A0A1C3JNS8_9GAMM</name>
<keyword evidence="3" id="KW-1185">Reference proteome</keyword>
<reference evidence="1 4" key="1">
    <citation type="submission" date="2016-06" db="EMBL/GenBank/DDBJ databases">
        <authorList>
            <person name="Kjaerup R.B."/>
            <person name="Dalgaard T.S."/>
            <person name="Juul-Madsen H.R."/>
        </authorList>
    </citation>
    <scope>NUCLEOTIDE SEQUENCE [LARGE SCALE GENOMIC DNA]</scope>
    <source>
        <strain evidence="1 4">CECT 5115</strain>
    </source>
</reference>
<dbReference type="EMBL" id="FLRB01000006">
    <property type="protein sequence ID" value="SBT20443.1"/>
    <property type="molecule type" value="Genomic_DNA"/>
</dbReference>
<proteinExistence type="predicted"/>
<evidence type="ECO:0000313" key="4">
    <source>
        <dbReference type="Proteomes" id="UP000092871"/>
    </source>
</evidence>
<evidence type="ECO:0000313" key="1">
    <source>
        <dbReference type="EMBL" id="SBT16727.1"/>
    </source>
</evidence>
<organism evidence="1 4">
    <name type="scientific">Marinomonas gallaica</name>
    <dbReference type="NCBI Taxonomy" id="1806667"/>
    <lineage>
        <taxon>Bacteria</taxon>
        <taxon>Pseudomonadati</taxon>
        <taxon>Pseudomonadota</taxon>
        <taxon>Gammaproteobacteria</taxon>
        <taxon>Oceanospirillales</taxon>
        <taxon>Oceanospirillaceae</taxon>
        <taxon>Marinomonas</taxon>
    </lineage>
</organism>
<gene>
    <name evidence="1" type="ORF">MGA5115_00809</name>
    <name evidence="2" type="ORF">MGA5116_01027</name>
</gene>
<accession>A0A1C3JNS8</accession>